<evidence type="ECO:0000313" key="2">
    <source>
        <dbReference type="EMBL" id="MDG4716707.1"/>
    </source>
</evidence>
<protein>
    <submittedName>
        <fullName evidence="2">Uncharacterized protein</fullName>
    </submittedName>
</protein>
<sequence>MKKIFTLGLFAFAMFIGSQTLTAQNTKLEDKVEINTKASEKTEVLGRALKFHSNQKDDVYEALKLFLSTELSLSRNENTLPAEIEKNKTRLESQMKEILNDEQFSKYKALSNE</sequence>
<accession>A0ABT6G3T3</accession>
<organism evidence="2 3">
    <name type="scientific">Winogradskyella marincola</name>
    <dbReference type="NCBI Taxonomy" id="3037795"/>
    <lineage>
        <taxon>Bacteria</taxon>
        <taxon>Pseudomonadati</taxon>
        <taxon>Bacteroidota</taxon>
        <taxon>Flavobacteriia</taxon>
        <taxon>Flavobacteriales</taxon>
        <taxon>Flavobacteriaceae</taxon>
        <taxon>Winogradskyella</taxon>
    </lineage>
</organism>
<gene>
    <name evidence="2" type="ORF">P7122_12540</name>
</gene>
<name>A0ABT6G3T3_9FLAO</name>
<reference evidence="2 3" key="1">
    <citation type="submission" date="2023-03" db="EMBL/GenBank/DDBJ databases">
        <title>Strain YYF002 represents a novel species in the genus Winogradskyella isolated from seawater.</title>
        <authorList>
            <person name="Fu Z.-Y."/>
        </authorList>
    </citation>
    <scope>NUCLEOTIDE SEQUENCE [LARGE SCALE GENOMIC DNA]</scope>
    <source>
        <strain evidence="2 3">YYF002</strain>
    </source>
</reference>
<comment type="caution">
    <text evidence="2">The sequence shown here is derived from an EMBL/GenBank/DDBJ whole genome shotgun (WGS) entry which is preliminary data.</text>
</comment>
<feature type="signal peptide" evidence="1">
    <location>
        <begin position="1"/>
        <end position="23"/>
    </location>
</feature>
<dbReference type="RefSeq" id="WP_278006151.1">
    <property type="nucleotide sequence ID" value="NZ_JARSBN010000007.1"/>
</dbReference>
<dbReference type="EMBL" id="JARSBN010000007">
    <property type="protein sequence ID" value="MDG4716707.1"/>
    <property type="molecule type" value="Genomic_DNA"/>
</dbReference>
<evidence type="ECO:0000256" key="1">
    <source>
        <dbReference type="SAM" id="SignalP"/>
    </source>
</evidence>
<evidence type="ECO:0000313" key="3">
    <source>
        <dbReference type="Proteomes" id="UP001529085"/>
    </source>
</evidence>
<proteinExistence type="predicted"/>
<keyword evidence="1" id="KW-0732">Signal</keyword>
<dbReference type="Proteomes" id="UP001529085">
    <property type="component" value="Unassembled WGS sequence"/>
</dbReference>
<feature type="chain" id="PRO_5045918216" evidence="1">
    <location>
        <begin position="24"/>
        <end position="113"/>
    </location>
</feature>
<keyword evidence="3" id="KW-1185">Reference proteome</keyword>